<gene>
    <name evidence="4" type="ORF">RDB_LOCUS108506</name>
</gene>
<organism evidence="4 5">
    <name type="scientific">Rhizoctonia solani</name>
    <dbReference type="NCBI Taxonomy" id="456999"/>
    <lineage>
        <taxon>Eukaryota</taxon>
        <taxon>Fungi</taxon>
        <taxon>Dikarya</taxon>
        <taxon>Basidiomycota</taxon>
        <taxon>Agaricomycotina</taxon>
        <taxon>Agaricomycetes</taxon>
        <taxon>Cantharellales</taxon>
        <taxon>Ceratobasidiaceae</taxon>
        <taxon>Rhizoctonia</taxon>
    </lineage>
</organism>
<dbReference type="SMART" id="SM00320">
    <property type="entry name" value="WD40"/>
    <property type="match status" value="13"/>
</dbReference>
<comment type="caution">
    <text evidence="4">The sequence shown here is derived from an EMBL/GenBank/DDBJ whole genome shotgun (WGS) entry which is preliminary data.</text>
</comment>
<dbReference type="Gene3D" id="2.130.10.10">
    <property type="entry name" value="YVTN repeat-like/Quinoprotein amine dehydrogenase"/>
    <property type="match status" value="5"/>
</dbReference>
<feature type="repeat" description="WD" evidence="3">
    <location>
        <begin position="145"/>
        <end position="170"/>
    </location>
</feature>
<feature type="repeat" description="WD" evidence="3">
    <location>
        <begin position="656"/>
        <end position="697"/>
    </location>
</feature>
<dbReference type="InterPro" id="IPR019775">
    <property type="entry name" value="WD40_repeat_CS"/>
</dbReference>
<dbReference type="AlphaFoldDB" id="A0A8H3C2T9"/>
<feature type="repeat" description="WD" evidence="3">
    <location>
        <begin position="437"/>
        <end position="478"/>
    </location>
</feature>
<feature type="repeat" description="WD" evidence="3">
    <location>
        <begin position="181"/>
        <end position="222"/>
    </location>
</feature>
<dbReference type="SUPFAM" id="SSF50978">
    <property type="entry name" value="WD40 repeat-like"/>
    <property type="match status" value="2"/>
</dbReference>
<feature type="repeat" description="WD" evidence="3">
    <location>
        <begin position="570"/>
        <end position="611"/>
    </location>
</feature>
<evidence type="ECO:0000313" key="5">
    <source>
        <dbReference type="Proteomes" id="UP000663843"/>
    </source>
</evidence>
<dbReference type="EMBL" id="CAJMWT010003488">
    <property type="protein sequence ID" value="CAE6472700.1"/>
    <property type="molecule type" value="Genomic_DNA"/>
</dbReference>
<evidence type="ECO:0000256" key="2">
    <source>
        <dbReference type="ARBA" id="ARBA00022737"/>
    </source>
</evidence>
<feature type="repeat" description="WD" evidence="3">
    <location>
        <begin position="224"/>
        <end position="259"/>
    </location>
</feature>
<dbReference type="GO" id="GO:1990234">
    <property type="term" value="C:transferase complex"/>
    <property type="evidence" value="ECO:0007669"/>
    <property type="project" value="UniProtKB-ARBA"/>
</dbReference>
<dbReference type="Pfam" id="PF00400">
    <property type="entry name" value="WD40"/>
    <property type="match status" value="11"/>
</dbReference>
<evidence type="ECO:0008006" key="6">
    <source>
        <dbReference type="Google" id="ProtNLM"/>
    </source>
</evidence>
<name>A0A8H3C2T9_9AGAM</name>
<dbReference type="PROSITE" id="PS50082">
    <property type="entry name" value="WD_REPEATS_2"/>
    <property type="match status" value="11"/>
</dbReference>
<feature type="repeat" description="WD" evidence="3">
    <location>
        <begin position="391"/>
        <end position="423"/>
    </location>
</feature>
<dbReference type="PROSITE" id="PS50294">
    <property type="entry name" value="WD_REPEATS_REGION"/>
    <property type="match status" value="11"/>
</dbReference>
<protein>
    <recommendedName>
        <fullName evidence="6">WD40 repeat-like protein</fullName>
    </recommendedName>
</protein>
<keyword evidence="1 3" id="KW-0853">WD repeat</keyword>
<evidence type="ECO:0000256" key="1">
    <source>
        <dbReference type="ARBA" id="ARBA00022574"/>
    </source>
</evidence>
<dbReference type="PRINTS" id="PR00320">
    <property type="entry name" value="GPROTEINBRPT"/>
</dbReference>
<dbReference type="PANTHER" id="PTHR22847:SF637">
    <property type="entry name" value="WD REPEAT DOMAIN 5B"/>
    <property type="match status" value="1"/>
</dbReference>
<feature type="repeat" description="WD" evidence="3">
    <location>
        <begin position="350"/>
        <end position="385"/>
    </location>
</feature>
<evidence type="ECO:0000313" key="4">
    <source>
        <dbReference type="EMBL" id="CAE6472700.1"/>
    </source>
</evidence>
<dbReference type="PROSITE" id="PS00678">
    <property type="entry name" value="WD_REPEATS_1"/>
    <property type="match status" value="4"/>
</dbReference>
<dbReference type="SUPFAM" id="SSF82171">
    <property type="entry name" value="DPP6 N-terminal domain-like"/>
    <property type="match status" value="1"/>
</dbReference>
<accession>A0A8H3C2T9</accession>
<dbReference type="Proteomes" id="UP000663843">
    <property type="component" value="Unassembled WGS sequence"/>
</dbReference>
<proteinExistence type="predicted"/>
<dbReference type="InterPro" id="IPR036322">
    <property type="entry name" value="WD40_repeat_dom_sf"/>
</dbReference>
<feature type="repeat" description="WD" evidence="3">
    <location>
        <begin position="613"/>
        <end position="654"/>
    </location>
</feature>
<dbReference type="CDD" id="cd00200">
    <property type="entry name" value="WD40"/>
    <property type="match status" value="2"/>
</dbReference>
<dbReference type="InterPro" id="IPR015943">
    <property type="entry name" value="WD40/YVTN_repeat-like_dom_sf"/>
</dbReference>
<feature type="repeat" description="WD" evidence="3">
    <location>
        <begin position="307"/>
        <end position="348"/>
    </location>
</feature>
<dbReference type="InterPro" id="IPR001680">
    <property type="entry name" value="WD40_rpt"/>
</dbReference>
<keyword evidence="2" id="KW-0677">Repeat</keyword>
<reference evidence="4" key="1">
    <citation type="submission" date="2021-01" db="EMBL/GenBank/DDBJ databases">
        <authorList>
            <person name="Kaushik A."/>
        </authorList>
    </citation>
    <scope>NUCLEOTIDE SEQUENCE</scope>
    <source>
        <strain evidence="4">AG2-2IIIB</strain>
    </source>
</reference>
<evidence type="ECO:0000256" key="3">
    <source>
        <dbReference type="PROSITE-ProRule" id="PRU00221"/>
    </source>
</evidence>
<sequence length="828" mass="91826">MDLLYACQYWAVHLWLGDKSDERAMELHDFLSKRLLLWIEVLNLTKRAERGILLAELAMSWLQDMGRFESIMVLARDARRFTTMFTTSPVSRSTPHLYVSMLASWPEHQLTSYTRQTIGVVQIKGIEAAERQLGLLSLIPLGSDVRCISYSSDGRLFAAGTWDGRILIWDAGSCRMTIDPILDHSDSVQAIAISPDGTRISSGSHDKTIRIWDTQNGQLVAGPLECHRDHIWSVNYSPDGQWLASGSMDGIVCIWSTNTWQRKSLIERNGMVHSTMFSLDSTMVAAGFDSLIYLFDPLTGQSIADPLKGHTNSIKSLAFLPDGKRLVSGSDDCTICIWDINSGQILFGPFREHTSGLSDIRVSPDGRWLISAADDNKMLMWSTQNWQGLTIFRNTGIVRSFRFSPDGLRLVSGSADGGVRIWEAEGFSNEQAVVSQLEGHTGWIRSLCFSPCSRYLISGSEDMTVCIWDFQTKQMIGSSLKHNDWVLFVGVSTGSEHIFSITRDRMIHVWRKQLGELEYTIGPIKTGGQGRSKYNEFWPAAFLFDGKRIVCGSVWGRIYMQEGSKPIRSLNGHSDAVYSVAFSPDGKSFASGGRNGALILWGTGSGKMLFDPLMGHSKRINSIAFSPDGAQLASGSEDKTIRLWSSLTGAPVGSPFQGHTRVIRSVVFSPCGNYLVSGSEDMTVRVWDVMGGQSIATFQGHTDKVLSVAFSPDGTQIASGSADTTIRFWNAPTQCSHGILSSSHVSSEAPEEQVVKAEEDGLSLEWYMDNDGWVRDAQNQLLVWVPPDLRTTLLRRQNSGLISPQGCIKLEFGNARIGDEWQRCYEPL</sequence>
<feature type="repeat" description="WD" evidence="3">
    <location>
        <begin position="698"/>
        <end position="730"/>
    </location>
</feature>
<dbReference type="InterPro" id="IPR020472">
    <property type="entry name" value="WD40_PAC1"/>
</dbReference>
<dbReference type="PANTHER" id="PTHR22847">
    <property type="entry name" value="WD40 REPEAT PROTEIN"/>
    <property type="match status" value="1"/>
</dbReference>